<dbReference type="SMART" id="SM00382">
    <property type="entry name" value="AAA"/>
    <property type="match status" value="1"/>
</dbReference>
<dbReference type="PANTHER" id="PTHR10763">
    <property type="entry name" value="CELL DIVISION CONTROL PROTEIN 6-RELATED"/>
    <property type="match status" value="1"/>
</dbReference>
<evidence type="ECO:0000313" key="13">
    <source>
        <dbReference type="Proteomes" id="UP001448207"/>
    </source>
</evidence>
<reference evidence="12 13" key="1">
    <citation type="submission" date="2024-04" db="EMBL/GenBank/DDBJ databases">
        <title>Symmetric and asymmetric DNA N6-adenine methylation regulates different biological responses in Mucorales.</title>
        <authorList>
            <consortium name="Lawrence Berkeley National Laboratory"/>
            <person name="Lax C."/>
            <person name="Mondo S.J."/>
            <person name="Osorio-Concepcion M."/>
            <person name="Muszewska A."/>
            <person name="Corrochano-Luque M."/>
            <person name="Gutierrez G."/>
            <person name="Riley R."/>
            <person name="Lipzen A."/>
            <person name="Guo J."/>
            <person name="Hundley H."/>
            <person name="Amirebrahimi M."/>
            <person name="Ng V."/>
            <person name="Lorenzo-Gutierrez D."/>
            <person name="Binder U."/>
            <person name="Yang J."/>
            <person name="Song Y."/>
            <person name="Canovas D."/>
            <person name="Navarro E."/>
            <person name="Freitag M."/>
            <person name="Gabaldon T."/>
            <person name="Grigoriev I.V."/>
            <person name="Corrochano L.M."/>
            <person name="Nicolas F.E."/>
            <person name="Garre V."/>
        </authorList>
    </citation>
    <scope>NUCLEOTIDE SEQUENCE [LARGE SCALE GENOMIC DNA]</scope>
    <source>
        <strain evidence="12 13">L51</strain>
    </source>
</reference>
<keyword evidence="7" id="KW-0539">Nucleus</keyword>
<dbReference type="InterPro" id="IPR027417">
    <property type="entry name" value="P-loop_NTPase"/>
</dbReference>
<comment type="subcellular location">
    <subcellularLocation>
        <location evidence="1">Nucleus</location>
    </subcellularLocation>
</comment>
<feature type="compositionally biased region" description="Basic and acidic residues" evidence="10">
    <location>
        <begin position="1"/>
        <end position="11"/>
    </location>
</feature>
<dbReference type="InterPro" id="IPR015163">
    <property type="entry name" value="Cdc6_C"/>
</dbReference>
<dbReference type="SUPFAM" id="SSF52540">
    <property type="entry name" value="P-loop containing nucleoside triphosphate hydrolases"/>
    <property type="match status" value="1"/>
</dbReference>
<evidence type="ECO:0000256" key="4">
    <source>
        <dbReference type="ARBA" id="ARBA00022705"/>
    </source>
</evidence>
<evidence type="ECO:0000256" key="5">
    <source>
        <dbReference type="ARBA" id="ARBA00022723"/>
    </source>
</evidence>
<accession>A0ABR3AU01</accession>
<dbReference type="Gene3D" id="1.10.8.60">
    <property type="match status" value="1"/>
</dbReference>
<evidence type="ECO:0000259" key="11">
    <source>
        <dbReference type="SMART" id="SM00382"/>
    </source>
</evidence>
<comment type="similarity">
    <text evidence="9">Belongs to the CDC6/cdc18 family.</text>
</comment>
<evidence type="ECO:0000256" key="7">
    <source>
        <dbReference type="ARBA" id="ARBA00023242"/>
    </source>
</evidence>
<sequence>MPRLSTKEAPRPLRRSRRAIGSMAEYSSDEEDRKRAPKRRSKPTITQKKKSTNKIDKSDEEVENESENEYIENDPEDSVSDSESLNNGSSSDPVASSGTRNVATRSRRAKASTVSTTTTAAGVTKKKPGPKKGVVKASIAPRKVQRVNTIIPITPLKERSIERSTPATSYELARERLHVSAVPDSLPCRENEFEEIMGYLESALEEGTGTCIYISGVPGTGKTATVLEVIRHLQHKSENNEIPPFDFAEINGMKLTDPNQAYNLLWDCLEKSANPGAEQKKRVTSAHALQLLEAKFNQQDSSQKTTVVLMDELDILVTKKQTVMYNFFEWPNRPFSKLIVVAVANTMDLPERMLSNKVSSRLGLTRINFQSYNHSQLFKIVESRLQGIDAFEKEAVEFAARKVSSVSGDARRALDICRRAVEIVESRIRKQTDSDKPASHVTIGIVNEAIREMFSSPSVAFIQSCSLHQKLFLVSVMRRARRTGLADVEFGDTALDHMETCKWYSIDRPTMSDLMRVCESLGQTRALVVEGGRLDLGMRISLNLAEEDIIMTCKSDKVIGRLLDTMN</sequence>
<name>A0ABR3AU01_PHYBL</name>
<dbReference type="PANTHER" id="PTHR10763:SF23">
    <property type="entry name" value="ORIGIN RECOGNITION COMPLEX SUBUNIT 1"/>
    <property type="match status" value="1"/>
</dbReference>
<evidence type="ECO:0000256" key="3">
    <source>
        <dbReference type="ARBA" id="ARBA00022618"/>
    </source>
</evidence>
<evidence type="ECO:0000256" key="1">
    <source>
        <dbReference type="ARBA" id="ARBA00004123"/>
    </source>
</evidence>
<dbReference type="EMBL" id="JBCLYO010000019">
    <property type="protein sequence ID" value="KAL0080902.1"/>
    <property type="molecule type" value="Genomic_DNA"/>
</dbReference>
<protein>
    <recommendedName>
        <fullName evidence="9">Cell division control protein</fullName>
    </recommendedName>
</protein>
<keyword evidence="13" id="KW-1185">Reference proteome</keyword>
<evidence type="ECO:0000256" key="8">
    <source>
        <dbReference type="ARBA" id="ARBA00023306"/>
    </source>
</evidence>
<dbReference type="InterPro" id="IPR054425">
    <property type="entry name" value="Cdc6_ORC1-like_ATPase_lid"/>
</dbReference>
<keyword evidence="4" id="KW-0235">DNA replication</keyword>
<feature type="compositionally biased region" description="Acidic residues" evidence="10">
    <location>
        <begin position="58"/>
        <end position="80"/>
    </location>
</feature>
<comment type="similarity">
    <text evidence="2">Belongs to the ORC1 family.</text>
</comment>
<dbReference type="PIRSF" id="PIRSF001767">
    <property type="entry name" value="Cdc6"/>
    <property type="match status" value="1"/>
</dbReference>
<dbReference type="Proteomes" id="UP001448207">
    <property type="component" value="Unassembled WGS sequence"/>
</dbReference>
<comment type="caution">
    <text evidence="12">The sequence shown here is derived from an EMBL/GenBank/DDBJ whole genome shotgun (WGS) entry which is preliminary data.</text>
</comment>
<proteinExistence type="inferred from homology"/>
<feature type="compositionally biased region" description="Low complexity" evidence="10">
    <location>
        <begin position="81"/>
        <end position="92"/>
    </location>
</feature>
<evidence type="ECO:0000256" key="2">
    <source>
        <dbReference type="ARBA" id="ARBA00008398"/>
    </source>
</evidence>
<dbReference type="InterPro" id="IPR016314">
    <property type="entry name" value="Cdc6/18"/>
</dbReference>
<gene>
    <name evidence="12" type="ORF">J3Q64DRAFT_1701428</name>
</gene>
<keyword evidence="12" id="KW-0378">Hydrolase</keyword>
<dbReference type="Pfam" id="PF22606">
    <property type="entry name" value="Cdc6-ORC-like_ATPase_lid"/>
    <property type="match status" value="1"/>
</dbReference>
<feature type="compositionally biased region" description="Low complexity" evidence="10">
    <location>
        <begin position="111"/>
        <end position="123"/>
    </location>
</feature>
<dbReference type="InterPro" id="IPR003959">
    <property type="entry name" value="ATPase_AAA_core"/>
</dbReference>
<dbReference type="Pfam" id="PF09079">
    <property type="entry name" value="WHD_Cdc6"/>
    <property type="match status" value="1"/>
</dbReference>
<evidence type="ECO:0000256" key="6">
    <source>
        <dbReference type="ARBA" id="ARBA00023125"/>
    </source>
</evidence>
<keyword evidence="5" id="KW-0479">Metal-binding</keyword>
<feature type="region of interest" description="Disordered" evidence="10">
    <location>
        <begin position="1"/>
        <end position="135"/>
    </location>
</feature>
<dbReference type="Pfam" id="PF00004">
    <property type="entry name" value="AAA"/>
    <property type="match status" value="1"/>
</dbReference>
<evidence type="ECO:0000313" key="12">
    <source>
        <dbReference type="EMBL" id="KAL0080902.1"/>
    </source>
</evidence>
<dbReference type="InterPro" id="IPR003593">
    <property type="entry name" value="AAA+_ATPase"/>
</dbReference>
<keyword evidence="8" id="KW-0131">Cell cycle</keyword>
<keyword evidence="3" id="KW-0132">Cell division</keyword>
<dbReference type="InterPro" id="IPR050311">
    <property type="entry name" value="ORC1/CDC6"/>
</dbReference>
<organism evidence="12 13">
    <name type="scientific">Phycomyces blakesleeanus</name>
    <dbReference type="NCBI Taxonomy" id="4837"/>
    <lineage>
        <taxon>Eukaryota</taxon>
        <taxon>Fungi</taxon>
        <taxon>Fungi incertae sedis</taxon>
        <taxon>Mucoromycota</taxon>
        <taxon>Mucoromycotina</taxon>
        <taxon>Mucoromycetes</taxon>
        <taxon>Mucorales</taxon>
        <taxon>Phycomycetaceae</taxon>
        <taxon>Phycomyces</taxon>
    </lineage>
</organism>
<evidence type="ECO:0000256" key="9">
    <source>
        <dbReference type="PIRNR" id="PIRNR001767"/>
    </source>
</evidence>
<dbReference type="CDD" id="cd00009">
    <property type="entry name" value="AAA"/>
    <property type="match status" value="1"/>
</dbReference>
<feature type="compositionally biased region" description="Basic residues" evidence="10">
    <location>
        <begin position="124"/>
        <end position="134"/>
    </location>
</feature>
<evidence type="ECO:0000256" key="10">
    <source>
        <dbReference type="SAM" id="MobiDB-lite"/>
    </source>
</evidence>
<keyword evidence="6" id="KW-0238">DNA-binding</keyword>
<dbReference type="Gene3D" id="3.40.50.300">
    <property type="entry name" value="P-loop containing nucleotide triphosphate hydrolases"/>
    <property type="match status" value="1"/>
</dbReference>
<feature type="compositionally biased region" description="Basic residues" evidence="10">
    <location>
        <begin position="35"/>
        <end position="52"/>
    </location>
</feature>
<dbReference type="GO" id="GO:0016787">
    <property type="term" value="F:hydrolase activity"/>
    <property type="evidence" value="ECO:0007669"/>
    <property type="project" value="UniProtKB-KW"/>
</dbReference>
<feature type="domain" description="AAA+ ATPase" evidence="11">
    <location>
        <begin position="208"/>
        <end position="368"/>
    </location>
</feature>